<dbReference type="GO" id="GO:0008033">
    <property type="term" value="P:tRNA processing"/>
    <property type="evidence" value="ECO:0007669"/>
    <property type="project" value="UniProtKB-KW"/>
</dbReference>
<reference evidence="6 7" key="1">
    <citation type="submission" date="2019-03" db="EMBL/GenBank/DDBJ databases">
        <title>Genomic Encyclopedia of Type Strains, Phase IV (KMG-IV): sequencing the most valuable type-strain genomes for metagenomic binning, comparative biology and taxonomic classification.</title>
        <authorList>
            <person name="Goeker M."/>
        </authorList>
    </citation>
    <scope>NUCLEOTIDE SEQUENCE [LARGE SCALE GENOMIC DNA]</scope>
    <source>
        <strain evidence="6 7">DSM 25964</strain>
    </source>
</reference>
<evidence type="ECO:0000313" key="6">
    <source>
        <dbReference type="EMBL" id="TDY56712.1"/>
    </source>
</evidence>
<evidence type="ECO:0000313" key="7">
    <source>
        <dbReference type="Proteomes" id="UP000295066"/>
    </source>
</evidence>
<dbReference type="GO" id="GO:0046872">
    <property type="term" value="F:metal ion binding"/>
    <property type="evidence" value="ECO:0007669"/>
    <property type="project" value="UniProtKB-KW"/>
</dbReference>
<organism evidence="6 7">
    <name type="scientific">Aminivibrio pyruvatiphilus</name>
    <dbReference type="NCBI Taxonomy" id="1005740"/>
    <lineage>
        <taxon>Bacteria</taxon>
        <taxon>Thermotogati</taxon>
        <taxon>Synergistota</taxon>
        <taxon>Synergistia</taxon>
        <taxon>Synergistales</taxon>
        <taxon>Aminobacteriaceae</taxon>
        <taxon>Aminivibrio</taxon>
    </lineage>
</organism>
<name>A0A4R8M1T8_9BACT</name>
<comment type="similarity">
    <text evidence="1">Belongs to the archease family.</text>
</comment>
<evidence type="ECO:0000259" key="5">
    <source>
        <dbReference type="Pfam" id="PF01951"/>
    </source>
</evidence>
<feature type="domain" description="Archease" evidence="5">
    <location>
        <begin position="3"/>
        <end position="135"/>
    </location>
</feature>
<keyword evidence="7" id="KW-1185">Reference proteome</keyword>
<keyword evidence="2" id="KW-0819">tRNA processing</keyword>
<proteinExistence type="inferred from homology"/>
<dbReference type="Pfam" id="PF01951">
    <property type="entry name" value="Archease"/>
    <property type="match status" value="1"/>
</dbReference>
<keyword evidence="4" id="KW-0106">Calcium</keyword>
<dbReference type="InterPro" id="IPR023572">
    <property type="entry name" value="Archease_dom"/>
</dbReference>
<dbReference type="Proteomes" id="UP000295066">
    <property type="component" value="Unassembled WGS sequence"/>
</dbReference>
<evidence type="ECO:0000256" key="3">
    <source>
        <dbReference type="ARBA" id="ARBA00022723"/>
    </source>
</evidence>
<dbReference type="AlphaFoldDB" id="A0A4R8M1T8"/>
<dbReference type="InterPro" id="IPR036820">
    <property type="entry name" value="Archease_dom_sf"/>
</dbReference>
<sequence length="136" mass="14553">MAWRLLEHTADAGFEAEADTLAEVFLDAAEAFLFLAAGLTPGDFPGSGEKSELFLSSPDGEELAVSWLNELLFLAETRSVFFLPVKVTVSLSPPAIAASGRTVPLNGRVLSVKAATYGGLVLRTSPRPFLRMILDL</sequence>
<dbReference type="Gene3D" id="3.55.10.10">
    <property type="entry name" value="Archease domain"/>
    <property type="match status" value="1"/>
</dbReference>
<accession>A0A4R8M1T8</accession>
<evidence type="ECO:0000256" key="1">
    <source>
        <dbReference type="ARBA" id="ARBA00007963"/>
    </source>
</evidence>
<comment type="caution">
    <text evidence="6">The sequence shown here is derived from an EMBL/GenBank/DDBJ whole genome shotgun (WGS) entry which is preliminary data.</text>
</comment>
<evidence type="ECO:0000256" key="2">
    <source>
        <dbReference type="ARBA" id="ARBA00022694"/>
    </source>
</evidence>
<keyword evidence="3" id="KW-0479">Metal-binding</keyword>
<evidence type="ECO:0000256" key="4">
    <source>
        <dbReference type="ARBA" id="ARBA00022837"/>
    </source>
</evidence>
<dbReference type="SUPFAM" id="SSF69819">
    <property type="entry name" value="MTH1598-like"/>
    <property type="match status" value="1"/>
</dbReference>
<gene>
    <name evidence="6" type="ORF">C8D99_11713</name>
</gene>
<dbReference type="RefSeq" id="WP_166670154.1">
    <property type="nucleotide sequence ID" value="NZ_SORI01000017.1"/>
</dbReference>
<dbReference type="EMBL" id="SORI01000017">
    <property type="protein sequence ID" value="TDY56712.1"/>
    <property type="molecule type" value="Genomic_DNA"/>
</dbReference>
<protein>
    <submittedName>
        <fullName evidence="6">SHS2 domain-containing protein</fullName>
    </submittedName>
</protein>